<sequence length="328" mass="38380">MLQKNAKEEKNFDGEDFFVVENYLIDFVRLNNSNSQQIFFIETHLSGRRTLNSSREVCSIESAARINPTLDIYFLLMTDQDEVVLDQTPQLEVLLSYPNIRIRFANITEFTRGTIVEKFFAENFVGKSEFRLEHTSDIIRMLVLNKFGGLYLDHDVLSVYPIKLLVDKNFGCLETSNKFNNAIIKLDKIEGKKYSDLYLEQVVKHYDPENWAGNGPDQVTAAFKTYCNDLNLDVNQTSTCDKITAIKSEKCFLYMWWEFKEFYEEESTEEGLRKLAKNSPYFIHIWNSSLKFYEHNNYNESMSDDSKTLYMELAKSLCPKTIKMTETF</sequence>
<keyword evidence="4" id="KW-0808">Transferase</keyword>
<protein>
    <recommendedName>
        <fullName evidence="7">Alpha 1,4-glycosyltransferase domain-containing protein</fullName>
    </recommendedName>
</protein>
<keyword evidence="5" id="KW-0333">Golgi apparatus</keyword>
<dbReference type="GO" id="GO:0006688">
    <property type="term" value="P:glycosphingolipid biosynthetic process"/>
    <property type="evidence" value="ECO:0007669"/>
    <property type="project" value="TreeGrafter"/>
</dbReference>
<evidence type="ECO:0000313" key="9">
    <source>
        <dbReference type="Proteomes" id="UP001107558"/>
    </source>
</evidence>
<comment type="caution">
    <text evidence="8">The sequence shown here is derived from an EMBL/GenBank/DDBJ whole genome shotgun (WGS) entry which is preliminary data.</text>
</comment>
<evidence type="ECO:0000259" key="7">
    <source>
        <dbReference type="Pfam" id="PF04572"/>
    </source>
</evidence>
<name>A0A9J6BK22_POLVA</name>
<dbReference type="PANTHER" id="PTHR12042">
    <property type="entry name" value="LACTOSYLCERAMIDE 4-ALPHA-GALACTOSYLTRANSFERASE ALPHA- 1,4-GALACTOSYLTRANSFERASE"/>
    <property type="match status" value="1"/>
</dbReference>
<dbReference type="InterPro" id="IPR029044">
    <property type="entry name" value="Nucleotide-diphossugar_trans"/>
</dbReference>
<dbReference type="GO" id="GO:0016758">
    <property type="term" value="F:hexosyltransferase activity"/>
    <property type="evidence" value="ECO:0007669"/>
    <property type="project" value="TreeGrafter"/>
</dbReference>
<comment type="subcellular location">
    <subcellularLocation>
        <location evidence="1">Golgi apparatus membrane</location>
        <topology evidence="1">Single-pass type II membrane protein</topology>
    </subcellularLocation>
</comment>
<gene>
    <name evidence="8" type="ORF">PVAND_000367</name>
</gene>
<dbReference type="InterPro" id="IPR007652">
    <property type="entry name" value="A1-4-GlycosylTfrase_dom"/>
</dbReference>
<dbReference type="PANTHER" id="PTHR12042:SF21">
    <property type="entry name" value="ALPHA1,4-GALACTOSYLTRANSFERASE 1-RELATED"/>
    <property type="match status" value="1"/>
</dbReference>
<dbReference type="Proteomes" id="UP001107558">
    <property type="component" value="Chromosome 3"/>
</dbReference>
<feature type="domain" description="Alpha 1,4-glycosyltransferase" evidence="7">
    <location>
        <begin position="195"/>
        <end position="324"/>
    </location>
</feature>
<reference evidence="8" key="1">
    <citation type="submission" date="2021-03" db="EMBL/GenBank/DDBJ databases">
        <title>Chromosome level genome of the anhydrobiotic midge Polypedilum vanderplanki.</title>
        <authorList>
            <person name="Yoshida Y."/>
            <person name="Kikawada T."/>
            <person name="Gusev O."/>
        </authorList>
    </citation>
    <scope>NUCLEOTIDE SEQUENCE</scope>
    <source>
        <strain evidence="8">NIAS01</strain>
        <tissue evidence="8">Whole body or cell culture</tissue>
    </source>
</reference>
<proteinExistence type="inferred from homology"/>
<dbReference type="AlphaFoldDB" id="A0A9J6BK22"/>
<evidence type="ECO:0000256" key="2">
    <source>
        <dbReference type="ARBA" id="ARBA00009003"/>
    </source>
</evidence>
<evidence type="ECO:0000313" key="8">
    <source>
        <dbReference type="EMBL" id="KAG5670082.1"/>
    </source>
</evidence>
<comment type="similarity">
    <text evidence="2">Belongs to the glycosyltransferase 32 family.</text>
</comment>
<dbReference type="Gene3D" id="3.90.550.20">
    <property type="match status" value="1"/>
</dbReference>
<dbReference type="InterPro" id="IPR007577">
    <property type="entry name" value="GlycoTrfase_DXD_sugar-bd_CS"/>
</dbReference>
<dbReference type="Pfam" id="PF04572">
    <property type="entry name" value="Gb3_synth"/>
    <property type="match status" value="1"/>
</dbReference>
<dbReference type="OrthoDB" id="7843114at2759"/>
<dbReference type="GO" id="GO:0000139">
    <property type="term" value="C:Golgi membrane"/>
    <property type="evidence" value="ECO:0007669"/>
    <property type="project" value="UniProtKB-SubCell"/>
</dbReference>
<evidence type="ECO:0000256" key="4">
    <source>
        <dbReference type="ARBA" id="ARBA00022679"/>
    </source>
</evidence>
<dbReference type="Pfam" id="PF04488">
    <property type="entry name" value="Gly_transf_sug"/>
    <property type="match status" value="1"/>
</dbReference>
<organism evidence="8 9">
    <name type="scientific">Polypedilum vanderplanki</name>
    <name type="common">Sleeping chironomid midge</name>
    <dbReference type="NCBI Taxonomy" id="319348"/>
    <lineage>
        <taxon>Eukaryota</taxon>
        <taxon>Metazoa</taxon>
        <taxon>Ecdysozoa</taxon>
        <taxon>Arthropoda</taxon>
        <taxon>Hexapoda</taxon>
        <taxon>Insecta</taxon>
        <taxon>Pterygota</taxon>
        <taxon>Neoptera</taxon>
        <taxon>Endopterygota</taxon>
        <taxon>Diptera</taxon>
        <taxon>Nematocera</taxon>
        <taxon>Chironomoidea</taxon>
        <taxon>Chironomidae</taxon>
        <taxon>Chironominae</taxon>
        <taxon>Polypedilum</taxon>
        <taxon>Polypedilum</taxon>
    </lineage>
</organism>
<dbReference type="SUPFAM" id="SSF53448">
    <property type="entry name" value="Nucleotide-diphospho-sugar transferases"/>
    <property type="match status" value="1"/>
</dbReference>
<evidence type="ECO:0000256" key="3">
    <source>
        <dbReference type="ARBA" id="ARBA00022676"/>
    </source>
</evidence>
<evidence type="ECO:0000256" key="1">
    <source>
        <dbReference type="ARBA" id="ARBA00004323"/>
    </source>
</evidence>
<dbReference type="EMBL" id="JADBJN010000003">
    <property type="protein sequence ID" value="KAG5670082.1"/>
    <property type="molecule type" value="Genomic_DNA"/>
</dbReference>
<accession>A0A9J6BK22</accession>
<keyword evidence="6" id="KW-0472">Membrane</keyword>
<keyword evidence="3" id="KW-0328">Glycosyltransferase</keyword>
<dbReference type="InterPro" id="IPR051981">
    <property type="entry name" value="Glycosyltransf_32"/>
</dbReference>
<evidence type="ECO:0000256" key="6">
    <source>
        <dbReference type="ARBA" id="ARBA00023136"/>
    </source>
</evidence>
<evidence type="ECO:0000256" key="5">
    <source>
        <dbReference type="ARBA" id="ARBA00023034"/>
    </source>
</evidence>
<keyword evidence="9" id="KW-1185">Reference proteome</keyword>